<gene>
    <name evidence="2" type="ORF">GCM10010967_42110</name>
</gene>
<feature type="chain" id="PRO_5046457143" description="SusD-like starch-binding protein associating with outer membrane" evidence="1">
    <location>
        <begin position="17"/>
        <end position="522"/>
    </location>
</feature>
<dbReference type="InterPro" id="IPR041662">
    <property type="entry name" value="SusD-like_2"/>
</dbReference>
<keyword evidence="1" id="KW-0732">Signal</keyword>
<dbReference type="PROSITE" id="PS51257">
    <property type="entry name" value="PROKAR_LIPOPROTEIN"/>
    <property type="match status" value="1"/>
</dbReference>
<name>A0ABQ2IAZ7_9BACT</name>
<evidence type="ECO:0008006" key="4">
    <source>
        <dbReference type="Google" id="ProtNLM"/>
    </source>
</evidence>
<reference evidence="3" key="1">
    <citation type="journal article" date="2019" name="Int. J. Syst. Evol. Microbiol.">
        <title>The Global Catalogue of Microorganisms (GCM) 10K type strain sequencing project: providing services to taxonomists for standard genome sequencing and annotation.</title>
        <authorList>
            <consortium name="The Broad Institute Genomics Platform"/>
            <consortium name="The Broad Institute Genome Sequencing Center for Infectious Disease"/>
            <person name="Wu L."/>
            <person name="Ma J."/>
        </authorList>
    </citation>
    <scope>NUCLEOTIDE SEQUENCE [LARGE SCALE GENOMIC DNA]</scope>
    <source>
        <strain evidence="3">CGMCC 1.6375</strain>
    </source>
</reference>
<dbReference type="SUPFAM" id="SSF48452">
    <property type="entry name" value="TPR-like"/>
    <property type="match status" value="1"/>
</dbReference>
<evidence type="ECO:0000256" key="1">
    <source>
        <dbReference type="SAM" id="SignalP"/>
    </source>
</evidence>
<dbReference type="EMBL" id="BMLI01000002">
    <property type="protein sequence ID" value="GGN03028.1"/>
    <property type="molecule type" value="Genomic_DNA"/>
</dbReference>
<dbReference type="InterPro" id="IPR011990">
    <property type="entry name" value="TPR-like_helical_dom_sf"/>
</dbReference>
<comment type="caution">
    <text evidence="2">The sequence shown here is derived from an EMBL/GenBank/DDBJ whole genome shotgun (WGS) entry which is preliminary data.</text>
</comment>
<dbReference type="Proteomes" id="UP000632339">
    <property type="component" value="Unassembled WGS sequence"/>
</dbReference>
<proteinExistence type="predicted"/>
<feature type="signal peptide" evidence="1">
    <location>
        <begin position="1"/>
        <end position="16"/>
    </location>
</feature>
<protein>
    <recommendedName>
        <fullName evidence="4">SusD-like starch-binding protein associating with outer membrane</fullName>
    </recommendedName>
</protein>
<sequence length="522" mass="56899">MTMNKFLKLSYMAAMAAFISSCDNNFEEMNVNPNASTEAVPGFLFTRTQLTTVSNNFTGAAYLTIGGSMQHFATYKEVPGAGDKYFNFSYSQGSWALFGGDPATAGAVIDVLQVIDAVKTSPEDINKLSAARIWKAYLFHRLTDMYGDIPYSEAGRGLSDKNYTPKYDTQQAIYADLLKELDEATAAFDASKATFGNSDLVYGGDVTKWKKFAYSLMLRLGMRLTNVDPAASESWVKKAIAGGVITSDADLAKIDYVDGSVTASRNFISAGLMSTDYVNPGGDNVEGGKFAKTLIDHLKTTKDPRLNVISIVWVPSADGKTFTADTTTALQKGMPNAAFNSLPGDFNSYSEPNPATILKYSAPLLVMTPAEMHLLLAEANLRGWYAGATAEASYNAAVTSGLKQWALFGTAGIISDAKIAAYLKANAFNAAGTVAQKMEQIATQKWVTLFLEDEYEIFSNWRRTGYPNLTPTNYPGNLTGGQIPTRFVIPDSEEQYNKTNFYEARTRQGGTNTLSSKVWWDK</sequence>
<dbReference type="Gene3D" id="1.25.40.390">
    <property type="match status" value="1"/>
</dbReference>
<keyword evidence="3" id="KW-1185">Reference proteome</keyword>
<organism evidence="2 3">
    <name type="scientific">Dyadobacter beijingensis</name>
    <dbReference type="NCBI Taxonomy" id="365489"/>
    <lineage>
        <taxon>Bacteria</taxon>
        <taxon>Pseudomonadati</taxon>
        <taxon>Bacteroidota</taxon>
        <taxon>Cytophagia</taxon>
        <taxon>Cytophagales</taxon>
        <taxon>Spirosomataceae</taxon>
        <taxon>Dyadobacter</taxon>
    </lineage>
</organism>
<evidence type="ECO:0000313" key="3">
    <source>
        <dbReference type="Proteomes" id="UP000632339"/>
    </source>
</evidence>
<evidence type="ECO:0000313" key="2">
    <source>
        <dbReference type="EMBL" id="GGN03028.1"/>
    </source>
</evidence>
<dbReference type="Pfam" id="PF12771">
    <property type="entry name" value="SusD-like_2"/>
    <property type="match status" value="1"/>
</dbReference>
<accession>A0ABQ2IAZ7</accession>